<evidence type="ECO:0000313" key="4">
    <source>
        <dbReference type="Proteomes" id="UP000471640"/>
    </source>
</evidence>
<evidence type="ECO:0000256" key="2">
    <source>
        <dbReference type="SAM" id="SignalP"/>
    </source>
</evidence>
<feature type="chain" id="PRO_5026850312" evidence="2">
    <location>
        <begin position="28"/>
        <end position="101"/>
    </location>
</feature>
<dbReference type="RefSeq" id="WP_164653258.1">
    <property type="nucleotide sequence ID" value="NZ_JAAIJR010000023.1"/>
</dbReference>
<reference evidence="4" key="1">
    <citation type="journal article" date="2020" name="Microbiol. Resour. Announc.">
        <title>Draft Genome Sequences of Thiorhodococcus mannitoliphagus and Thiorhodococcus minor, Purple Sulfur Photosynthetic Bacteria in the Gammaproteobacterial Family Chromatiaceae.</title>
        <authorList>
            <person name="Aviles F.A."/>
            <person name="Meyer T.E."/>
            <person name="Kyndt J.A."/>
        </authorList>
    </citation>
    <scope>NUCLEOTIDE SEQUENCE [LARGE SCALE GENOMIC DNA]</scope>
    <source>
        <strain evidence="4">DSM 18266</strain>
    </source>
</reference>
<gene>
    <name evidence="3" type="ORF">G3480_07590</name>
</gene>
<sequence length="101" mass="10659">MTFTQTAQRTTLALAFTLCLTAPFAQAESDSQVGRRHGPPPEAFDACADQAENAACQFTGRRGDTVEGTCITPRRSDDGLVCAPEGGPPHQHAQGRDRSAG</sequence>
<keyword evidence="2" id="KW-0732">Signal</keyword>
<accession>A0A6P1DPH9</accession>
<organism evidence="3 4">
    <name type="scientific">Thiorhodococcus mannitoliphagus</name>
    <dbReference type="NCBI Taxonomy" id="329406"/>
    <lineage>
        <taxon>Bacteria</taxon>
        <taxon>Pseudomonadati</taxon>
        <taxon>Pseudomonadota</taxon>
        <taxon>Gammaproteobacteria</taxon>
        <taxon>Chromatiales</taxon>
        <taxon>Chromatiaceae</taxon>
        <taxon>Thiorhodococcus</taxon>
    </lineage>
</organism>
<dbReference type="EMBL" id="JAAIJR010000023">
    <property type="protein sequence ID" value="NEX20177.1"/>
    <property type="molecule type" value="Genomic_DNA"/>
</dbReference>
<name>A0A6P1DPH9_9GAMM</name>
<evidence type="ECO:0000313" key="3">
    <source>
        <dbReference type="EMBL" id="NEX20177.1"/>
    </source>
</evidence>
<comment type="caution">
    <text evidence="3">The sequence shown here is derived from an EMBL/GenBank/DDBJ whole genome shotgun (WGS) entry which is preliminary data.</text>
</comment>
<dbReference type="AlphaFoldDB" id="A0A6P1DPH9"/>
<keyword evidence="4" id="KW-1185">Reference proteome</keyword>
<reference evidence="3 4" key="2">
    <citation type="submission" date="2020-02" db="EMBL/GenBank/DDBJ databases">
        <title>Genome sequences of Thiorhodococcus mannitoliphagus and Thiorhodococcus minor, purple sulfur photosynthetic bacteria in the gammaproteobacterial family, Chromatiaceae.</title>
        <authorList>
            <person name="Aviles F.A."/>
            <person name="Meyer T.E."/>
            <person name="Kyndt J.A."/>
        </authorList>
    </citation>
    <scope>NUCLEOTIDE SEQUENCE [LARGE SCALE GENOMIC DNA]</scope>
    <source>
        <strain evidence="3 4">DSM 18266</strain>
    </source>
</reference>
<dbReference type="Proteomes" id="UP000471640">
    <property type="component" value="Unassembled WGS sequence"/>
</dbReference>
<feature type="signal peptide" evidence="2">
    <location>
        <begin position="1"/>
        <end position="27"/>
    </location>
</feature>
<evidence type="ECO:0000256" key="1">
    <source>
        <dbReference type="SAM" id="MobiDB-lite"/>
    </source>
</evidence>
<feature type="region of interest" description="Disordered" evidence="1">
    <location>
        <begin position="67"/>
        <end position="101"/>
    </location>
</feature>
<protein>
    <submittedName>
        <fullName evidence="3">Uncharacterized protein</fullName>
    </submittedName>
</protein>
<proteinExistence type="predicted"/>